<feature type="signal peptide" evidence="2">
    <location>
        <begin position="1"/>
        <end position="21"/>
    </location>
</feature>
<evidence type="ECO:0000256" key="1">
    <source>
        <dbReference type="SAM" id="MobiDB-lite"/>
    </source>
</evidence>
<organism evidence="3 4">
    <name type="scientific">Puccinia striiformis f. sp. tritici PST-78</name>
    <dbReference type="NCBI Taxonomy" id="1165861"/>
    <lineage>
        <taxon>Eukaryota</taxon>
        <taxon>Fungi</taxon>
        <taxon>Dikarya</taxon>
        <taxon>Basidiomycota</taxon>
        <taxon>Pucciniomycotina</taxon>
        <taxon>Pucciniomycetes</taxon>
        <taxon>Pucciniales</taxon>
        <taxon>Pucciniaceae</taxon>
        <taxon>Puccinia</taxon>
    </lineage>
</organism>
<reference evidence="4" key="1">
    <citation type="submission" date="2014-03" db="EMBL/GenBank/DDBJ databases">
        <title>The Genome Sequence of Puccinia striiformis f. sp. tritici PST-78.</title>
        <authorList>
            <consortium name="The Broad Institute Genome Sequencing Platform"/>
            <person name="Cuomo C."/>
            <person name="Hulbert S."/>
            <person name="Chen X."/>
            <person name="Walker B."/>
            <person name="Young S.K."/>
            <person name="Zeng Q."/>
            <person name="Gargeya S."/>
            <person name="Fitzgerald M."/>
            <person name="Haas B."/>
            <person name="Abouelleil A."/>
            <person name="Alvarado L."/>
            <person name="Arachchi H.M."/>
            <person name="Berlin A.M."/>
            <person name="Chapman S.B."/>
            <person name="Goldberg J."/>
            <person name="Griggs A."/>
            <person name="Gujja S."/>
            <person name="Hansen M."/>
            <person name="Howarth C."/>
            <person name="Imamovic A."/>
            <person name="Larimer J."/>
            <person name="McCowan C."/>
            <person name="Montmayeur A."/>
            <person name="Murphy C."/>
            <person name="Neiman D."/>
            <person name="Pearson M."/>
            <person name="Priest M."/>
            <person name="Roberts A."/>
            <person name="Saif S."/>
            <person name="Shea T."/>
            <person name="Sisk P."/>
            <person name="Sykes S."/>
            <person name="Wortman J."/>
            <person name="Nusbaum C."/>
            <person name="Birren B."/>
        </authorList>
    </citation>
    <scope>NUCLEOTIDE SEQUENCE [LARGE SCALE GENOMIC DNA]</scope>
    <source>
        <strain evidence="4">race PST-78</strain>
    </source>
</reference>
<dbReference type="AlphaFoldDB" id="A0A0L0VYD1"/>
<dbReference type="Proteomes" id="UP000054564">
    <property type="component" value="Unassembled WGS sequence"/>
</dbReference>
<evidence type="ECO:0000313" key="4">
    <source>
        <dbReference type="Proteomes" id="UP000054564"/>
    </source>
</evidence>
<evidence type="ECO:0000256" key="2">
    <source>
        <dbReference type="SAM" id="SignalP"/>
    </source>
</evidence>
<evidence type="ECO:0000313" key="3">
    <source>
        <dbReference type="EMBL" id="KNF04000.1"/>
    </source>
</evidence>
<feature type="chain" id="PRO_5005550937" evidence="2">
    <location>
        <begin position="22"/>
        <end position="760"/>
    </location>
</feature>
<dbReference type="EMBL" id="AJIL01000014">
    <property type="protein sequence ID" value="KNF04000.1"/>
    <property type="molecule type" value="Genomic_DNA"/>
</dbReference>
<gene>
    <name evidence="3" type="ORF">PSTG_02709</name>
</gene>
<keyword evidence="2" id="KW-0732">Signal</keyword>
<proteinExistence type="predicted"/>
<dbReference type="OrthoDB" id="2510218at2759"/>
<comment type="caution">
    <text evidence="3">The sequence shown here is derived from an EMBL/GenBank/DDBJ whole genome shotgun (WGS) entry which is preliminary data.</text>
</comment>
<feature type="region of interest" description="Disordered" evidence="1">
    <location>
        <begin position="84"/>
        <end position="142"/>
    </location>
</feature>
<sequence>MRAFISFLLIFEVLYLPSSHCAFRNALQSGESVPHAERISISTEAKEASDYAQELAISGASDVNPHVPGTAGYRGVRRVGHTFDTSGADAPLGNNHPLPTLPARKPTTDVDSADGSSSLTLNNNGKDTSAGAKESEIPLQLQDSAPKKSKFAAFIQYPKSIPIRLLRVRHPYLPDSSKLIGNAFKSLFRYIAERRPSDVQIQEFHTARDLIARSLVTNQRLNLGSDEAFDMENLAKDLARRFPLLPPLMDDANGKFFYQEYLKIAQRHQLANFPTSEITMTPRSKYAALELTDGSEMMNEVSKSFEQLNDPQIVAHFRIQLEEAVDEISKVNKWKPFTGDIERYFPSFSIDEKSENSMIPIRFTRAQSRRARKKVSPDPSVLDLELDAHNLHPSPEDKEELFRYAMIEGFQNVLRAIRPQLYEDLYKNALTEIAAFLTKSPSSEAKDNSVFTIAAKGDAAWRESAFARFYQIPMSPSEAFEKLKQGPKDTEIIRYASNIHAARLAFLSSAELKVLRDASTRKIFQGLLNSIKENMNVRGVTDMQPKLAALEDFERDVRKSYGQVNIPLAQELLNKGVIESEFRNELTPEAEMTERRFVQNLGTKEEFVEKLMDRFETQIGVHLKETPSNGILALSSRQVARSNLYQLDQDAKSLYLGPDALEKSNSFRFDQALQVYDPQVNKLIQKPIDPKTLARAYIDTVLARPYEPSSAENAEWSASLRHSLERKMADLEDYFDHHLPKMGAYFEQIMKNREQTVRTL</sequence>
<protein>
    <submittedName>
        <fullName evidence="3">Uncharacterized protein</fullName>
    </submittedName>
</protein>
<keyword evidence="4" id="KW-1185">Reference proteome</keyword>
<accession>A0A0L0VYD1</accession>
<feature type="compositionally biased region" description="Polar residues" evidence="1">
    <location>
        <begin position="114"/>
        <end position="127"/>
    </location>
</feature>
<name>A0A0L0VYD1_9BASI</name>